<keyword evidence="6" id="KW-1185">Reference proteome</keyword>
<gene>
    <name evidence="5" type="primary">ATS1</name>
    <name evidence="5" type="ORF">LPJ64_004092</name>
</gene>
<dbReference type="AlphaFoldDB" id="A0A9W7XIJ4"/>
<dbReference type="EMBL" id="JANBOH010000185">
    <property type="protein sequence ID" value="KAJ1644203.1"/>
    <property type="molecule type" value="Genomic_DNA"/>
</dbReference>
<dbReference type="PROSITE" id="PS50012">
    <property type="entry name" value="RCC1_3"/>
    <property type="match status" value="5"/>
</dbReference>
<evidence type="ECO:0000256" key="2">
    <source>
        <dbReference type="ARBA" id="ARBA00022737"/>
    </source>
</evidence>
<feature type="repeat" description="RCC1" evidence="3">
    <location>
        <begin position="348"/>
        <end position="401"/>
    </location>
</feature>
<dbReference type="Pfam" id="PF25390">
    <property type="entry name" value="WD40_RLD"/>
    <property type="match status" value="1"/>
</dbReference>
<keyword evidence="1" id="KW-0344">Guanine-nucleotide releasing factor</keyword>
<feature type="repeat" description="RCC1" evidence="3">
    <location>
        <begin position="115"/>
        <end position="174"/>
    </location>
</feature>
<name>A0A9W7XIJ4_9FUNG</name>
<organism evidence="5 6">
    <name type="scientific">Coemansia asiatica</name>
    <dbReference type="NCBI Taxonomy" id="1052880"/>
    <lineage>
        <taxon>Eukaryota</taxon>
        <taxon>Fungi</taxon>
        <taxon>Fungi incertae sedis</taxon>
        <taxon>Zoopagomycota</taxon>
        <taxon>Kickxellomycotina</taxon>
        <taxon>Kickxellomycetes</taxon>
        <taxon>Kickxellales</taxon>
        <taxon>Kickxellaceae</taxon>
        <taxon>Coemansia</taxon>
    </lineage>
</organism>
<dbReference type="PROSITE" id="PS00626">
    <property type="entry name" value="RCC1_2"/>
    <property type="match status" value="4"/>
</dbReference>
<evidence type="ECO:0000313" key="5">
    <source>
        <dbReference type="EMBL" id="KAJ1644203.1"/>
    </source>
</evidence>
<evidence type="ECO:0000256" key="3">
    <source>
        <dbReference type="PROSITE-ProRule" id="PRU00235"/>
    </source>
</evidence>
<dbReference type="PANTHER" id="PTHR45982">
    <property type="entry name" value="REGULATOR OF CHROMOSOME CONDENSATION"/>
    <property type="match status" value="1"/>
</dbReference>
<dbReference type="Proteomes" id="UP001145021">
    <property type="component" value="Unassembled WGS sequence"/>
</dbReference>
<dbReference type="SUPFAM" id="SSF50985">
    <property type="entry name" value="RCC1/BLIP-II"/>
    <property type="match status" value="1"/>
</dbReference>
<accession>A0A9W7XIJ4</accession>
<dbReference type="PANTHER" id="PTHR45982:SF8">
    <property type="entry name" value="E3 UBIQUITIN-PROTEIN LIGASE HERC2-LIKE PROTEIN-RELATED"/>
    <property type="match status" value="1"/>
</dbReference>
<dbReference type="InterPro" id="IPR009091">
    <property type="entry name" value="RCC1/BLIP-II"/>
</dbReference>
<dbReference type="Gene3D" id="2.130.10.30">
    <property type="entry name" value="Regulator of chromosome condensation 1/beta-lactamase-inhibitor protein II"/>
    <property type="match status" value="2"/>
</dbReference>
<evidence type="ECO:0000256" key="1">
    <source>
        <dbReference type="ARBA" id="ARBA00022658"/>
    </source>
</evidence>
<evidence type="ECO:0000313" key="6">
    <source>
        <dbReference type="Proteomes" id="UP001145021"/>
    </source>
</evidence>
<dbReference type="GO" id="GO:0005737">
    <property type="term" value="C:cytoplasm"/>
    <property type="evidence" value="ECO:0007669"/>
    <property type="project" value="TreeGrafter"/>
</dbReference>
<dbReference type="InterPro" id="IPR058923">
    <property type="entry name" value="RCC1-like_dom"/>
</dbReference>
<keyword evidence="2" id="KW-0677">Repeat</keyword>
<sequence>MVRILALGSNSGGQLATGDLDDVHYMKKSIFADPAAVDQKTSEMWCVHGGGNHVFAWSKDGTRLFASGSNAEGELGMGKKVSPSVLAWTPVEFPGDRVIQVSCGWNHSVLLNDRGELFSAGSNDFGQLGTDSFGDKDGCWRPVLGPKDASDKTQCCKFVAVACGLRHSLAVTEDGQVYGWGANRCGQLGIASANKKASNVSRMVLVFEGLPPILLVACGRSHSLMLSRDRRTIFASGMDKHGQCGPSDHCQPVAGLWRKFASPHPVLKLCSGWEFGAVLLELLDQKQSTAGRIGAVAAWGRADHGQLAVPVQSDNKNYHRELACIPDLDDITDIACGSNHTVALRANGDILMWGWNEHGNAGDPALKDVSRPLRISSNDHHDLDCPVLAIGCGYGNSFAVV</sequence>
<protein>
    <submittedName>
        <fullName evidence="5">Alpha tubulin suppressor</fullName>
    </submittedName>
</protein>
<proteinExistence type="predicted"/>
<feature type="repeat" description="RCC1" evidence="3">
    <location>
        <begin position="175"/>
        <end position="229"/>
    </location>
</feature>
<dbReference type="InterPro" id="IPR051553">
    <property type="entry name" value="Ran_GTPase-activating"/>
</dbReference>
<dbReference type="GO" id="GO:0005085">
    <property type="term" value="F:guanyl-nucleotide exchange factor activity"/>
    <property type="evidence" value="ECO:0007669"/>
    <property type="project" value="TreeGrafter"/>
</dbReference>
<reference evidence="5" key="1">
    <citation type="submission" date="2022-07" db="EMBL/GenBank/DDBJ databases">
        <title>Phylogenomic reconstructions and comparative analyses of Kickxellomycotina fungi.</title>
        <authorList>
            <person name="Reynolds N.K."/>
            <person name="Stajich J.E."/>
            <person name="Barry K."/>
            <person name="Grigoriev I.V."/>
            <person name="Crous P."/>
            <person name="Smith M.E."/>
        </authorList>
    </citation>
    <scope>NUCLEOTIDE SEQUENCE</scope>
    <source>
        <strain evidence="5">NBRC 105413</strain>
    </source>
</reference>
<dbReference type="InterPro" id="IPR000408">
    <property type="entry name" value="Reg_chr_condens"/>
</dbReference>
<feature type="repeat" description="RCC1" evidence="3">
    <location>
        <begin position="294"/>
        <end position="347"/>
    </location>
</feature>
<evidence type="ECO:0000259" key="4">
    <source>
        <dbReference type="Pfam" id="PF25390"/>
    </source>
</evidence>
<feature type="repeat" description="RCC1" evidence="3">
    <location>
        <begin position="62"/>
        <end position="114"/>
    </location>
</feature>
<feature type="domain" description="RCC1-like" evidence="4">
    <location>
        <begin position="4"/>
        <end position="398"/>
    </location>
</feature>
<comment type="caution">
    <text evidence="5">The sequence shown here is derived from an EMBL/GenBank/DDBJ whole genome shotgun (WGS) entry which is preliminary data.</text>
</comment>
<dbReference type="PRINTS" id="PR00633">
    <property type="entry name" value="RCCNDNSATION"/>
</dbReference>